<gene>
    <name evidence="2" type="ORF">GCM10010226_74130</name>
</gene>
<evidence type="ECO:0000256" key="1">
    <source>
        <dbReference type="SAM" id="Phobius"/>
    </source>
</evidence>
<dbReference type="Proteomes" id="UP000646776">
    <property type="component" value="Unassembled WGS sequence"/>
</dbReference>
<keyword evidence="1" id="KW-1133">Transmembrane helix</keyword>
<reference evidence="2" key="2">
    <citation type="submission" date="2020-09" db="EMBL/GenBank/DDBJ databases">
        <authorList>
            <person name="Sun Q."/>
            <person name="Ohkuma M."/>
        </authorList>
    </citation>
    <scope>NUCLEOTIDE SEQUENCE</scope>
    <source>
        <strain evidence="2">JCM 4125</strain>
    </source>
</reference>
<proteinExistence type="predicted"/>
<dbReference type="EMBL" id="BMSA01000030">
    <property type="protein sequence ID" value="GGT84684.1"/>
    <property type="molecule type" value="Genomic_DNA"/>
</dbReference>
<feature type="transmembrane region" description="Helical" evidence="1">
    <location>
        <begin position="9"/>
        <end position="29"/>
    </location>
</feature>
<evidence type="ECO:0000313" key="3">
    <source>
        <dbReference type="Proteomes" id="UP000646776"/>
    </source>
</evidence>
<keyword evidence="3" id="KW-1185">Reference proteome</keyword>
<keyword evidence="1" id="KW-0812">Transmembrane</keyword>
<dbReference type="AlphaFoldDB" id="A0A918HNF7"/>
<evidence type="ECO:0000313" key="2">
    <source>
        <dbReference type="EMBL" id="GGT84684.1"/>
    </source>
</evidence>
<reference evidence="2" key="1">
    <citation type="journal article" date="2014" name="Int. J. Syst. Evol. Microbiol.">
        <title>Complete genome sequence of Corynebacterium casei LMG S-19264T (=DSM 44701T), isolated from a smear-ripened cheese.</title>
        <authorList>
            <consortium name="US DOE Joint Genome Institute (JGI-PGF)"/>
            <person name="Walter F."/>
            <person name="Albersmeier A."/>
            <person name="Kalinowski J."/>
            <person name="Ruckert C."/>
        </authorList>
    </citation>
    <scope>NUCLEOTIDE SEQUENCE</scope>
    <source>
        <strain evidence="2">JCM 4125</strain>
    </source>
</reference>
<name>A0A918HNF7_9ACTN</name>
<evidence type="ECO:0008006" key="4">
    <source>
        <dbReference type="Google" id="ProtNLM"/>
    </source>
</evidence>
<accession>A0A918HNF7</accession>
<protein>
    <recommendedName>
        <fullName evidence="4">Transmembrane protein</fullName>
    </recommendedName>
</protein>
<keyword evidence="1" id="KW-0472">Membrane</keyword>
<comment type="caution">
    <text evidence="2">The sequence shown here is derived from an EMBL/GenBank/DDBJ whole genome shotgun (WGS) entry which is preliminary data.</text>
</comment>
<organism evidence="2 3">
    <name type="scientific">Streptomyces phaeofaciens</name>
    <dbReference type="NCBI Taxonomy" id="68254"/>
    <lineage>
        <taxon>Bacteria</taxon>
        <taxon>Bacillati</taxon>
        <taxon>Actinomycetota</taxon>
        <taxon>Actinomycetes</taxon>
        <taxon>Kitasatosporales</taxon>
        <taxon>Streptomycetaceae</taxon>
        <taxon>Streptomyces</taxon>
    </lineage>
</organism>
<sequence>MVSPRELKILYLLLAVSISFCVALTAAYVKQSEGASTAERLRGAGFGFAGSMAVCLPVLMFLLS</sequence>
<feature type="transmembrane region" description="Helical" evidence="1">
    <location>
        <begin position="41"/>
        <end position="63"/>
    </location>
</feature>